<dbReference type="Proteomes" id="UP000198953">
    <property type="component" value="Unassembled WGS sequence"/>
</dbReference>
<protein>
    <recommendedName>
        <fullName evidence="4">Ig-like domain-containing protein</fullName>
    </recommendedName>
</protein>
<dbReference type="EMBL" id="FOBF01000001">
    <property type="protein sequence ID" value="SEK40484.1"/>
    <property type="molecule type" value="Genomic_DNA"/>
</dbReference>
<evidence type="ECO:0000256" key="1">
    <source>
        <dbReference type="SAM" id="SignalP"/>
    </source>
</evidence>
<proteinExistence type="predicted"/>
<keyword evidence="3" id="KW-1185">Reference proteome</keyword>
<evidence type="ECO:0008006" key="4">
    <source>
        <dbReference type="Google" id="ProtNLM"/>
    </source>
</evidence>
<keyword evidence="1" id="KW-0732">Signal</keyword>
<dbReference type="STRING" id="46177.SAMN05660976_00467"/>
<feature type="signal peptide" evidence="1">
    <location>
        <begin position="1"/>
        <end position="26"/>
    </location>
</feature>
<reference evidence="2 3" key="1">
    <citation type="submission" date="2016-10" db="EMBL/GenBank/DDBJ databases">
        <authorList>
            <person name="de Groot N.N."/>
        </authorList>
    </citation>
    <scope>NUCLEOTIDE SEQUENCE [LARGE SCALE GENOMIC DNA]</scope>
    <source>
        <strain evidence="2 3">DSM 43357</strain>
    </source>
</reference>
<evidence type="ECO:0000313" key="3">
    <source>
        <dbReference type="Proteomes" id="UP000198953"/>
    </source>
</evidence>
<dbReference type="AlphaFoldDB" id="A0A1H7GR28"/>
<evidence type="ECO:0000313" key="2">
    <source>
        <dbReference type="EMBL" id="SEK40484.1"/>
    </source>
</evidence>
<name>A0A1H7GR28_9ACTN</name>
<sequence>MKKRLSLLSSVLALCAGLAVAAPAQAAQAATASAQAAPVKVAVGKVKATPPRQDVACPTTVGFSAVIAAKGDGVVRYRWVRGDGSRGAVKSIRVRGAKKVVVKDRQTFQESVSGWQAVQVIGRKGLSAKARFTVSCQGPVVVYDERHPLPASHGGGSRPVESAASVTADPPSYAGACPTSVGFTGVIQVSRVPARVVYQWIDSATGESAPEVAEFGPRDARTRTVTRTLPVSASGTGWKAIHILSGNGHDSGRAAYAVTCSPQTLVTATAAVDQPSYNGACPVTLTFTGRVTVSRGPADVEYRWIDDKGGKGPTQKLRFPDKPGPASVTPLPLQVTADAKGRRALEILSPEQKIVWVDYSVACAKPDDTRVDISGLEPGDYTGDCTGGVDYSAMGRVTVPAGPAREVPWTWYLDGVAAGNGVLRLPASDKERTADVQDWEAKLSASGPHTLQLKAGTVTVSKSFTLTCKGAPGGEPKITINGLTAHPASYVGRCPTNPMMYATAVISSDRAASIRYRWELDGQQVAVSTVEIGGGGGSVLVESVKWQRLESKLDGKVALVVESHNKPVATTGYSVTCSKVQIKEVAAAPANTECPKQANLSATLALTEGGRTYVNFRWYAKAAGETTWKPLHDWWGAQFDKPEEQKVGYTYRVDSTAEHRVKFKLVLMNWGLEKETQQISLGCIN</sequence>
<organism evidence="2 3">
    <name type="scientific">Nonomuraea pusilla</name>
    <dbReference type="NCBI Taxonomy" id="46177"/>
    <lineage>
        <taxon>Bacteria</taxon>
        <taxon>Bacillati</taxon>
        <taxon>Actinomycetota</taxon>
        <taxon>Actinomycetes</taxon>
        <taxon>Streptosporangiales</taxon>
        <taxon>Streptosporangiaceae</taxon>
        <taxon>Nonomuraea</taxon>
    </lineage>
</organism>
<accession>A0A1H7GR28</accession>
<gene>
    <name evidence="2" type="ORF">SAMN05660976_00467</name>
</gene>
<feature type="chain" id="PRO_5038959304" description="Ig-like domain-containing protein" evidence="1">
    <location>
        <begin position="27"/>
        <end position="685"/>
    </location>
</feature>